<protein>
    <recommendedName>
        <fullName evidence="3">Rod shape-determining protein MreB</fullName>
    </recommendedName>
</protein>
<name>A0A8D5AKL6_9GAMM</name>
<accession>A0A8D5AKL6</accession>
<keyword evidence="2" id="KW-1185">Reference proteome</keyword>
<evidence type="ECO:0000313" key="1">
    <source>
        <dbReference type="EMBL" id="BBL71924.1"/>
    </source>
</evidence>
<sequence length="134" mass="15197">MNNPQENAMLAELFNAVIYVRITKNRMHLRHIPLNKEVTVEAADPFTSPRMLVGNYTRAEKCLRQGMAQLDAVRWWAPMPAMIVHPLELLEGGLSEIEDRALFELAMSVGAKKVRLWVGNELSDLDVLDKIKGK</sequence>
<organism evidence="1 2">
    <name type="scientific">Methylogaea oryzae</name>
    <dbReference type="NCBI Taxonomy" id="1295382"/>
    <lineage>
        <taxon>Bacteria</taxon>
        <taxon>Pseudomonadati</taxon>
        <taxon>Pseudomonadota</taxon>
        <taxon>Gammaproteobacteria</taxon>
        <taxon>Methylococcales</taxon>
        <taxon>Methylococcaceae</taxon>
        <taxon>Methylogaea</taxon>
    </lineage>
</organism>
<dbReference type="Proteomes" id="UP000824988">
    <property type="component" value="Chromosome"/>
</dbReference>
<gene>
    <name evidence="1" type="ORF">MoryE10_25300</name>
</gene>
<dbReference type="EMBL" id="AP019782">
    <property type="protein sequence ID" value="BBL71924.1"/>
    <property type="molecule type" value="Genomic_DNA"/>
</dbReference>
<reference evidence="1" key="1">
    <citation type="submission" date="2019-06" db="EMBL/GenBank/DDBJ databases">
        <title>Complete genome sequence of Methylogaea oryzae strain JCM16910.</title>
        <authorList>
            <person name="Asakawa S."/>
        </authorList>
    </citation>
    <scope>NUCLEOTIDE SEQUENCE</scope>
    <source>
        <strain evidence="1">E10</strain>
    </source>
</reference>
<proteinExistence type="predicted"/>
<evidence type="ECO:0008006" key="3">
    <source>
        <dbReference type="Google" id="ProtNLM"/>
    </source>
</evidence>
<evidence type="ECO:0000313" key="2">
    <source>
        <dbReference type="Proteomes" id="UP000824988"/>
    </source>
</evidence>
<dbReference type="KEGG" id="moz:MoryE10_25300"/>
<dbReference type="AlphaFoldDB" id="A0A8D5AKL6"/>